<proteinExistence type="predicted"/>
<keyword evidence="2" id="KW-1185">Reference proteome</keyword>
<dbReference type="EMBL" id="APLQ01000014">
    <property type="protein sequence ID" value="ENO13477.1"/>
    <property type="molecule type" value="Genomic_DNA"/>
</dbReference>
<protein>
    <recommendedName>
        <fullName evidence="3">Transposase</fullName>
    </recommendedName>
</protein>
<dbReference type="PATRIC" id="fig|626887.3.peg.3763"/>
<dbReference type="AlphaFoldDB" id="N6WQZ1"/>
<gene>
    <name evidence="1" type="ORF">J057_18815</name>
</gene>
<evidence type="ECO:0008006" key="3">
    <source>
        <dbReference type="Google" id="ProtNLM"/>
    </source>
</evidence>
<dbReference type="OrthoDB" id="9810995at2"/>
<dbReference type="STRING" id="626887.J057_18815"/>
<dbReference type="HOGENOM" id="CLU_027402_33_9_6"/>
<dbReference type="eggNOG" id="COG2963">
    <property type="taxonomic scope" value="Bacteria"/>
</dbReference>
<evidence type="ECO:0000313" key="2">
    <source>
        <dbReference type="Proteomes" id="UP000013165"/>
    </source>
</evidence>
<evidence type="ECO:0000313" key="1">
    <source>
        <dbReference type="EMBL" id="ENO13477.1"/>
    </source>
</evidence>
<accession>N6WQZ1</accession>
<sequence>MTKTGNFSPEFRYETARLVVDQSYTVKAACDAMGGGWQVHHGVLCISFMPSRPKAPQKGEEVTPEQGEIQVLKRKLRRLEEEKKN</sequence>
<name>N6WQZ1_9GAMM</name>
<organism evidence="1 2">
    <name type="scientific">Marinobacter nanhaiticus D15-8W</name>
    <dbReference type="NCBI Taxonomy" id="626887"/>
    <lineage>
        <taxon>Bacteria</taxon>
        <taxon>Pseudomonadati</taxon>
        <taxon>Pseudomonadota</taxon>
        <taxon>Gammaproteobacteria</taxon>
        <taxon>Pseudomonadales</taxon>
        <taxon>Marinobacteraceae</taxon>
        <taxon>Marinobacter</taxon>
    </lineage>
</organism>
<dbReference type="Proteomes" id="UP000013165">
    <property type="component" value="Unassembled WGS sequence"/>
</dbReference>
<comment type="caution">
    <text evidence="1">The sequence shown here is derived from an EMBL/GenBank/DDBJ whole genome shotgun (WGS) entry which is preliminary data.</text>
</comment>
<reference evidence="1 2" key="1">
    <citation type="journal article" date="2013" name="Genome Announc.">
        <title>Genome Sequence of the Polycyclic Aromatic Hydrocarbon-Degrading Bacterium Strain Marinobacter nanhaiticus D15-8WT.</title>
        <authorList>
            <person name="Cui Z."/>
            <person name="Gao W."/>
            <person name="Li Q."/>
            <person name="Xu G."/>
            <person name="Zheng L."/>
        </authorList>
    </citation>
    <scope>NUCLEOTIDE SEQUENCE [LARGE SCALE GENOMIC DNA]</scope>
    <source>
        <strain evidence="1 2">D15-8W</strain>
    </source>
</reference>